<dbReference type="RefSeq" id="WP_153480720.1">
    <property type="nucleotide sequence ID" value="NZ_VDEQ01000024.1"/>
</dbReference>
<feature type="compositionally biased region" description="Basic and acidic residues" evidence="1">
    <location>
        <begin position="54"/>
        <end position="79"/>
    </location>
</feature>
<feature type="region of interest" description="Disordered" evidence="1">
    <location>
        <begin position="110"/>
        <end position="147"/>
    </location>
</feature>
<dbReference type="Proteomes" id="UP000460558">
    <property type="component" value="Unassembled WGS sequence"/>
</dbReference>
<protein>
    <submittedName>
        <fullName evidence="2">Uncharacterized protein</fullName>
    </submittedName>
</protein>
<name>A0ABW9NMN9_9ACTN</name>
<sequence length="147" mass="16150">MTGPDEHDLPAAIRRDHQAADKLPSSLAARHEVSREYVMNALSLIAPRPAPATDTERRAGSERLDTALTEDAAKSPDPRREVFDLYQELIQGWDESVSYQWVWDHVTAHRPEHGPRQDVPDGGANRARAAGPGRRASPRACPSSSPA</sequence>
<feature type="compositionally biased region" description="Low complexity" evidence="1">
    <location>
        <begin position="122"/>
        <end position="147"/>
    </location>
</feature>
<dbReference type="EMBL" id="VDEQ01000024">
    <property type="protein sequence ID" value="MQS34581.1"/>
    <property type="molecule type" value="Genomic_DNA"/>
</dbReference>
<comment type="caution">
    <text evidence="2">The sequence shown here is derived from an EMBL/GenBank/DDBJ whole genome shotgun (WGS) entry which is preliminary data.</text>
</comment>
<evidence type="ECO:0000256" key="1">
    <source>
        <dbReference type="SAM" id="MobiDB-lite"/>
    </source>
</evidence>
<feature type="compositionally biased region" description="Basic and acidic residues" evidence="1">
    <location>
        <begin position="1"/>
        <end position="20"/>
    </location>
</feature>
<evidence type="ECO:0000313" key="3">
    <source>
        <dbReference type="Proteomes" id="UP000460558"/>
    </source>
</evidence>
<reference evidence="2 3" key="1">
    <citation type="submission" date="2019-06" db="EMBL/GenBank/DDBJ databases">
        <title>Comparative genomics and metabolomics analyses of clavulanic acid producing Streptomyces species provides insight into specialized metabolism and evolution of beta-lactam biosynthetic gene clusters.</title>
        <authorList>
            <person name="Moore M.A."/>
            <person name="Cruz-Morales P."/>
            <person name="Barona Gomez F."/>
            <person name="Kapil T."/>
        </authorList>
    </citation>
    <scope>NUCLEOTIDE SEQUENCE [LARGE SCALE GENOMIC DNA]</scope>
    <source>
        <strain evidence="2 3">T-272</strain>
    </source>
</reference>
<organism evidence="2 3">
    <name type="scientific">Streptomyces katsurahamanus</name>
    <dbReference type="NCBI Taxonomy" id="2577098"/>
    <lineage>
        <taxon>Bacteria</taxon>
        <taxon>Bacillati</taxon>
        <taxon>Actinomycetota</taxon>
        <taxon>Actinomycetes</taxon>
        <taxon>Kitasatosporales</taxon>
        <taxon>Streptomycetaceae</taxon>
        <taxon>Streptomyces</taxon>
    </lineage>
</organism>
<proteinExistence type="predicted"/>
<feature type="compositionally biased region" description="Basic and acidic residues" evidence="1">
    <location>
        <begin position="110"/>
        <end position="119"/>
    </location>
</feature>
<evidence type="ECO:0000313" key="2">
    <source>
        <dbReference type="EMBL" id="MQS34581.1"/>
    </source>
</evidence>
<feature type="region of interest" description="Disordered" evidence="1">
    <location>
        <begin position="45"/>
        <end position="79"/>
    </location>
</feature>
<gene>
    <name evidence="2" type="ORF">FFZ77_02765</name>
</gene>
<keyword evidence="3" id="KW-1185">Reference proteome</keyword>
<accession>A0ABW9NMN9</accession>
<feature type="region of interest" description="Disordered" evidence="1">
    <location>
        <begin position="1"/>
        <end position="21"/>
    </location>
</feature>